<dbReference type="InterPro" id="IPR001626">
    <property type="entry name" value="ABC_TroCD"/>
</dbReference>
<keyword evidence="3 6" id="KW-0812">Transmembrane</keyword>
<gene>
    <name evidence="8" type="ORF">J2S37_000534</name>
</gene>
<evidence type="ECO:0000256" key="5">
    <source>
        <dbReference type="ARBA" id="ARBA00023136"/>
    </source>
</evidence>
<keyword evidence="4 7" id="KW-1133">Transmembrane helix</keyword>
<feature type="transmembrane region" description="Helical" evidence="7">
    <location>
        <begin position="59"/>
        <end position="77"/>
    </location>
</feature>
<feature type="transmembrane region" description="Helical" evidence="7">
    <location>
        <begin position="6"/>
        <end position="27"/>
    </location>
</feature>
<evidence type="ECO:0000256" key="1">
    <source>
        <dbReference type="ARBA" id="ARBA00004141"/>
    </source>
</evidence>
<dbReference type="SUPFAM" id="SSF81345">
    <property type="entry name" value="ABC transporter involved in vitamin B12 uptake, BtuC"/>
    <property type="match status" value="1"/>
</dbReference>
<dbReference type="PANTHER" id="PTHR30477">
    <property type="entry name" value="ABC-TRANSPORTER METAL-BINDING PROTEIN"/>
    <property type="match status" value="1"/>
</dbReference>
<feature type="transmembrane region" description="Helical" evidence="7">
    <location>
        <begin position="89"/>
        <end position="108"/>
    </location>
</feature>
<evidence type="ECO:0000313" key="9">
    <source>
        <dbReference type="Proteomes" id="UP001183619"/>
    </source>
</evidence>
<feature type="transmembrane region" description="Helical" evidence="7">
    <location>
        <begin position="128"/>
        <end position="146"/>
    </location>
</feature>
<organism evidence="8 9">
    <name type="scientific">Corynebacterium felinum</name>
    <dbReference type="NCBI Taxonomy" id="131318"/>
    <lineage>
        <taxon>Bacteria</taxon>
        <taxon>Bacillati</taxon>
        <taxon>Actinomycetota</taxon>
        <taxon>Actinomycetes</taxon>
        <taxon>Mycobacteriales</taxon>
        <taxon>Corynebacteriaceae</taxon>
        <taxon>Corynebacterium</taxon>
    </lineage>
</organism>
<dbReference type="InterPro" id="IPR037294">
    <property type="entry name" value="ABC_BtuC-like"/>
</dbReference>
<evidence type="ECO:0000256" key="7">
    <source>
        <dbReference type="SAM" id="Phobius"/>
    </source>
</evidence>
<keyword evidence="9" id="KW-1185">Reference proteome</keyword>
<accession>A0ABU2B6T1</accession>
<feature type="transmembrane region" description="Helical" evidence="7">
    <location>
        <begin position="215"/>
        <end position="233"/>
    </location>
</feature>
<feature type="transmembrane region" description="Helical" evidence="7">
    <location>
        <begin position="245"/>
        <end position="264"/>
    </location>
</feature>
<comment type="caution">
    <text evidence="8">The sequence shown here is derived from an EMBL/GenBank/DDBJ whole genome shotgun (WGS) entry which is preliminary data.</text>
</comment>
<dbReference type="Proteomes" id="UP001183619">
    <property type="component" value="Unassembled WGS sequence"/>
</dbReference>
<keyword evidence="6" id="KW-0813">Transport</keyword>
<protein>
    <submittedName>
        <fullName evidence="8">Iron/zinc/copper transport system permease protein</fullName>
    </submittedName>
</protein>
<comment type="similarity">
    <text evidence="2 6">Belongs to the ABC-3 integral membrane protein family.</text>
</comment>
<dbReference type="EMBL" id="JAVDYF010000001">
    <property type="protein sequence ID" value="MDR7353996.1"/>
    <property type="molecule type" value="Genomic_DNA"/>
</dbReference>
<evidence type="ECO:0000313" key="8">
    <source>
        <dbReference type="EMBL" id="MDR7353996.1"/>
    </source>
</evidence>
<name>A0ABU2B6T1_9CORY</name>
<evidence type="ECO:0000256" key="3">
    <source>
        <dbReference type="ARBA" id="ARBA00022692"/>
    </source>
</evidence>
<evidence type="ECO:0000256" key="6">
    <source>
        <dbReference type="RuleBase" id="RU003943"/>
    </source>
</evidence>
<proteinExistence type="inferred from homology"/>
<sequence length="280" mass="28743">MTTPYLFRALLVLLILGVIGGGVGVLVNLRAMEFSVEALVHSVFPGMVVGLAVGGIDGIIPGAGIVAALAAFALTFATKKHASEAGTAVVLTSFYGIGVVLSLSVGDYSGQLDALMFGRLLDVTDKRLYQAVVCAVIALAIVVYSWRKQISVAFDRTFAQSQKSNTVLVDATLNAAIAAVVVAASSAVGVLLVIGYLVIPGSAARLIARTPVGMVAVAMGTGIVAAVIGVVVMTLDLPRQVSPQAAVSLSLIAVFALAIAVAHLRPRNRKLYMKASLADA</sequence>
<dbReference type="RefSeq" id="WP_277105142.1">
    <property type="nucleotide sequence ID" value="NZ_BAAAJS010000017.1"/>
</dbReference>
<dbReference type="PANTHER" id="PTHR30477:SF0">
    <property type="entry name" value="METAL TRANSPORT SYSTEM MEMBRANE PROTEIN TM_0125-RELATED"/>
    <property type="match status" value="1"/>
</dbReference>
<keyword evidence="5 7" id="KW-0472">Membrane</keyword>
<dbReference type="Pfam" id="PF00950">
    <property type="entry name" value="ABC-3"/>
    <property type="match status" value="1"/>
</dbReference>
<reference evidence="8 9" key="1">
    <citation type="submission" date="2023-07" db="EMBL/GenBank/DDBJ databases">
        <title>Sequencing the genomes of 1000 actinobacteria strains.</title>
        <authorList>
            <person name="Klenk H.-P."/>
        </authorList>
    </citation>
    <scope>NUCLEOTIDE SEQUENCE [LARGE SCALE GENOMIC DNA]</scope>
    <source>
        <strain evidence="8 9">DSM 44508</strain>
    </source>
</reference>
<dbReference type="Gene3D" id="1.10.3470.10">
    <property type="entry name" value="ABC transporter involved in vitamin B12 uptake, BtuC"/>
    <property type="match status" value="1"/>
</dbReference>
<evidence type="ECO:0000256" key="2">
    <source>
        <dbReference type="ARBA" id="ARBA00008034"/>
    </source>
</evidence>
<evidence type="ECO:0000256" key="4">
    <source>
        <dbReference type="ARBA" id="ARBA00022989"/>
    </source>
</evidence>
<comment type="subcellular location">
    <subcellularLocation>
        <location evidence="6">Cell membrane</location>
        <topology evidence="6">Multi-pass membrane protein</topology>
    </subcellularLocation>
    <subcellularLocation>
        <location evidence="1">Membrane</location>
        <topology evidence="1">Multi-pass membrane protein</topology>
    </subcellularLocation>
</comment>